<reference evidence="1" key="1">
    <citation type="journal article" date="2011" name="Environ. Microbiol.">
        <title>Time-series analyses of Monterey Bay coastal microbial picoplankton using a 'genome proxy' microarray.</title>
        <authorList>
            <person name="Rich V.I."/>
            <person name="Pham V.D."/>
            <person name="Eppley J."/>
            <person name="Shi Y."/>
            <person name="DeLong E.F."/>
        </authorList>
    </citation>
    <scope>NUCLEOTIDE SEQUENCE</scope>
</reference>
<evidence type="ECO:0000313" key="1">
    <source>
        <dbReference type="EMBL" id="ADI17066.1"/>
    </source>
</evidence>
<proteinExistence type="predicted"/>
<sequence length="45" mass="4658">MELGFCVEVRRYCSHAVGEPAGLNQVSAGVSLFAPPSGSTEDDAC</sequence>
<organism evidence="1">
    <name type="scientific">uncultured alpha proteobacterium HF0010_30A23</name>
    <dbReference type="NCBI Taxonomy" id="710802"/>
    <lineage>
        <taxon>Bacteria</taxon>
        <taxon>Pseudomonadati</taxon>
        <taxon>Pseudomonadota</taxon>
        <taxon>Alphaproteobacteria</taxon>
        <taxon>environmental samples</taxon>
    </lineage>
</organism>
<name>E0XRM5_9PROT</name>
<dbReference type="AlphaFoldDB" id="E0XRM5"/>
<protein>
    <submittedName>
        <fullName evidence="1">Uncharacterized protein</fullName>
    </submittedName>
</protein>
<accession>E0XRM5</accession>
<dbReference type="EMBL" id="GU474853">
    <property type="protein sequence ID" value="ADI17066.1"/>
    <property type="molecule type" value="Genomic_DNA"/>
</dbReference>